<comment type="caution">
    <text evidence="1">The sequence shown here is derived from an EMBL/GenBank/DDBJ whole genome shotgun (WGS) entry which is preliminary data.</text>
</comment>
<organism evidence="1 2">
    <name type="scientific">Glaciecola siphonariae</name>
    <dbReference type="NCBI Taxonomy" id="521012"/>
    <lineage>
        <taxon>Bacteria</taxon>
        <taxon>Pseudomonadati</taxon>
        <taxon>Pseudomonadota</taxon>
        <taxon>Gammaproteobacteria</taxon>
        <taxon>Alteromonadales</taxon>
        <taxon>Alteromonadaceae</taxon>
        <taxon>Glaciecola</taxon>
    </lineage>
</organism>
<dbReference type="EMBL" id="JBHSGU010000002">
    <property type="protein sequence ID" value="MFC4700217.1"/>
    <property type="molecule type" value="Genomic_DNA"/>
</dbReference>
<name>A0ABV9LUM0_9ALTE</name>
<dbReference type="RefSeq" id="WP_382407444.1">
    <property type="nucleotide sequence ID" value="NZ_JBHSGU010000002.1"/>
</dbReference>
<keyword evidence="2" id="KW-1185">Reference proteome</keyword>
<gene>
    <name evidence="1" type="ORF">ACFO4O_08625</name>
</gene>
<dbReference type="Proteomes" id="UP001595897">
    <property type="component" value="Unassembled WGS sequence"/>
</dbReference>
<sequence length="639" mass="70406">MQGAQSRFIMLKSVILFAVLFYGTLALCAPAVDLSEMPDRLPDMVAGQTVLLDVSSVKAKGGLESVRWKLKPSLASRRYELSLVGETRFERDWRHWYFKAPSLDKDTLLTLDFTAIARAKNKQGKKYRAKKSISVLVKAGTGKVSAVVEADVSTKGITLSAKASSSGNGNIVQYIWRQTEGPLLAIDPHAETLSFAIPSFEHNDIGVFTSDLSPDLPIPSPKNVAIPKGIQNHVDITYTGAFRVDADAGEEGSTHFGPSVIGVNPENTSIFVAGTKGSVAEMKIPAQFGLNDKSADLPFAEVLQNYFKVQDKTTVGQLDNYVINGLLIYKDSLIITCEHTYDTKGRPWNIQHASNAYDLANSDYKGFLQLEGKSRAAGFMSEIPKDMRHALKGEYLAGWGSNFSIDNRYSLGPSLFSFNPQDIVDANISVNPRIPTRMHMAYSIANLISKGANAKSTLPNDPIWGLLASAHFGFIVPNTRKYIVFGRHAGLEGGVGYKISQVDGGNTNGGERTYLPDDTYPYFWIFDVDDILRAKNEYDPQPISYGKFMLPYLINEQSFIRGGSWNANSNTLYLSVSNAVDEKYAKAPVILAFEVKAKNEASDYPSIPRRLSFDLTVIDNMGYTDTRSISVDVPEHIRH</sequence>
<reference evidence="2" key="1">
    <citation type="journal article" date="2019" name="Int. J. Syst. Evol. Microbiol.">
        <title>The Global Catalogue of Microorganisms (GCM) 10K type strain sequencing project: providing services to taxonomists for standard genome sequencing and annotation.</title>
        <authorList>
            <consortium name="The Broad Institute Genomics Platform"/>
            <consortium name="The Broad Institute Genome Sequencing Center for Infectious Disease"/>
            <person name="Wu L."/>
            <person name="Ma J."/>
        </authorList>
    </citation>
    <scope>NUCLEOTIDE SEQUENCE [LARGE SCALE GENOMIC DNA]</scope>
    <source>
        <strain evidence="2">KACC 12507</strain>
    </source>
</reference>
<evidence type="ECO:0000313" key="1">
    <source>
        <dbReference type="EMBL" id="MFC4700217.1"/>
    </source>
</evidence>
<proteinExistence type="predicted"/>
<protein>
    <submittedName>
        <fullName evidence="1">Uncharacterized protein</fullName>
    </submittedName>
</protein>
<evidence type="ECO:0000313" key="2">
    <source>
        <dbReference type="Proteomes" id="UP001595897"/>
    </source>
</evidence>
<accession>A0ABV9LUM0</accession>